<dbReference type="Pfam" id="PF08239">
    <property type="entry name" value="SH3_3"/>
    <property type="match status" value="1"/>
</dbReference>
<gene>
    <name evidence="3" type="ORF">BN533_00506</name>
    <name evidence="4" type="ORF">GMD11_09860</name>
    <name evidence="5" type="ORF">GMD18_09545</name>
</gene>
<keyword evidence="1" id="KW-0732">Signal</keyword>
<dbReference type="AlphaFoldDB" id="R6I5A9"/>
<evidence type="ECO:0000313" key="3">
    <source>
        <dbReference type="EMBL" id="CDB45378.1"/>
    </source>
</evidence>
<comment type="caution">
    <text evidence="3">The sequence shown here is derived from an EMBL/GenBank/DDBJ whole genome shotgun (WGS) entry which is preliminary data.</text>
</comment>
<dbReference type="EMBL" id="WNBM01000009">
    <property type="protein sequence ID" value="MTT76565.1"/>
    <property type="molecule type" value="Genomic_DNA"/>
</dbReference>
<reference evidence="3" key="1">
    <citation type="submission" date="2012-11" db="EMBL/GenBank/DDBJ databases">
        <title>Dependencies among metagenomic species, viruses, plasmids and units of genetic variation.</title>
        <authorList>
            <person name="Nielsen H.B."/>
            <person name="Almeida M."/>
            <person name="Juncker A.S."/>
            <person name="Rasmussen S."/>
            <person name="Li J."/>
            <person name="Sunagawa S."/>
            <person name="Plichta D."/>
            <person name="Gautier L."/>
            <person name="Le Chatelier E."/>
            <person name="Peletier E."/>
            <person name="Bonde I."/>
            <person name="Nielsen T."/>
            <person name="Manichanh C."/>
            <person name="Arumugam M."/>
            <person name="Batto J."/>
            <person name="Santos M.B.Q.D."/>
            <person name="Blom N."/>
            <person name="Borruel N."/>
            <person name="Burgdorf K.S."/>
            <person name="Boumezbeur F."/>
            <person name="Casellas F."/>
            <person name="Dore J."/>
            <person name="Guarner F."/>
            <person name="Hansen T."/>
            <person name="Hildebrand F."/>
            <person name="Kaas R.S."/>
            <person name="Kennedy S."/>
            <person name="Kristiansen K."/>
            <person name="Kultima J.R."/>
            <person name="Leonard P."/>
            <person name="Levenez F."/>
            <person name="Lund O."/>
            <person name="Moumen B."/>
            <person name="Le Paslier D."/>
            <person name="Pons N."/>
            <person name="Pedersen O."/>
            <person name="Prifti E."/>
            <person name="Qin J."/>
            <person name="Raes J."/>
            <person name="Tap J."/>
            <person name="Tims S."/>
            <person name="Ussery D.W."/>
            <person name="Yamada T."/>
            <person name="MetaHit consortium"/>
            <person name="Renault P."/>
            <person name="Sicheritz-Ponten T."/>
            <person name="Bork P."/>
            <person name="Wang J."/>
            <person name="Brunak S."/>
            <person name="Ehrlich S.D."/>
        </authorList>
    </citation>
    <scope>NUCLEOTIDE SEQUENCE [LARGE SCALE GENOMIC DNA]</scope>
</reference>
<reference evidence="6 7" key="2">
    <citation type="journal article" date="2019" name="Nat. Med.">
        <title>A library of human gut bacterial isolates paired with longitudinal multiomics data enables mechanistic microbiome research.</title>
        <authorList>
            <person name="Poyet M."/>
            <person name="Groussin M."/>
            <person name="Gibbons S.M."/>
            <person name="Avila-Pacheco J."/>
            <person name="Jiang X."/>
            <person name="Kearney S.M."/>
            <person name="Perrotta A.R."/>
            <person name="Berdy B."/>
            <person name="Zhao S."/>
            <person name="Lieberman T.D."/>
            <person name="Swanson P.K."/>
            <person name="Smith M."/>
            <person name="Roesemann S."/>
            <person name="Alexander J.E."/>
            <person name="Rich S.A."/>
            <person name="Livny J."/>
            <person name="Vlamakis H."/>
            <person name="Clish C."/>
            <person name="Bullock K."/>
            <person name="Deik A."/>
            <person name="Scott J."/>
            <person name="Pierce K.A."/>
            <person name="Xavier R.J."/>
            <person name="Alm E.J."/>
        </authorList>
    </citation>
    <scope>NUCLEOTIDE SEQUENCE [LARGE SCALE GENOMIC DNA]</scope>
    <source>
        <strain evidence="4 7">BIOML-A13</strain>
        <strain evidence="5 6">BIOML-A3</strain>
    </source>
</reference>
<feature type="signal peptide" evidence="1">
    <location>
        <begin position="1"/>
        <end position="28"/>
    </location>
</feature>
<dbReference type="SMART" id="SM00287">
    <property type="entry name" value="SH3b"/>
    <property type="match status" value="1"/>
</dbReference>
<dbReference type="STRING" id="1262914.BN533_00506"/>
<dbReference type="OrthoDB" id="9806267at2"/>
<accession>R6I5A9</accession>
<name>R6I5A9_9FIRM</name>
<evidence type="ECO:0000313" key="6">
    <source>
        <dbReference type="Proteomes" id="UP000443070"/>
    </source>
</evidence>
<evidence type="ECO:0000313" key="5">
    <source>
        <dbReference type="EMBL" id="MTU04642.1"/>
    </source>
</evidence>
<protein>
    <submittedName>
        <fullName evidence="4">SH3 domain-containing protein</fullName>
    </submittedName>
</protein>
<accession>A0A6I3RWH1</accession>
<sequence>MLIQRFAAVALGIMMGTSLLLQTGTVLAAKSEAYYTTQKISDYKKGEFAVLADDDVNFRSGPSTTADVLACLPRHSLLRLSGSKSGEWQKVEWNGKKGYIFAEYLEKPETEELIDEDNSLGDWHLGQIFDSSAAKSLGKVKKESKDGSSQVYDFQQLQVKARRGNKKIVELMTASPVIYTMRGIGTGDDGARVIGQYGIPARVVYLKDDKDGAVIMYGYNFPKNSKIGKSLDFYISSDGDVCRIVLSGEE</sequence>
<organism evidence="3">
    <name type="scientific">Phascolarctobacterium faecium</name>
    <dbReference type="NCBI Taxonomy" id="33025"/>
    <lineage>
        <taxon>Bacteria</taxon>
        <taxon>Bacillati</taxon>
        <taxon>Bacillota</taxon>
        <taxon>Negativicutes</taxon>
        <taxon>Acidaminococcales</taxon>
        <taxon>Acidaminococcaceae</taxon>
        <taxon>Phascolarctobacterium</taxon>
    </lineage>
</organism>
<dbReference type="RefSeq" id="WP_021717409.1">
    <property type="nucleotide sequence ID" value="NZ_CAUERG010000011.1"/>
</dbReference>
<dbReference type="EMBL" id="WNBW01000009">
    <property type="protein sequence ID" value="MTU04642.1"/>
    <property type="molecule type" value="Genomic_DNA"/>
</dbReference>
<proteinExistence type="predicted"/>
<dbReference type="Proteomes" id="UP000443070">
    <property type="component" value="Unassembled WGS sequence"/>
</dbReference>
<feature type="chain" id="PRO_5044738276" evidence="1">
    <location>
        <begin position="29"/>
        <end position="250"/>
    </location>
</feature>
<evidence type="ECO:0000313" key="4">
    <source>
        <dbReference type="EMBL" id="MTT76565.1"/>
    </source>
</evidence>
<dbReference type="Proteomes" id="UP000484547">
    <property type="component" value="Unassembled WGS sequence"/>
</dbReference>
<evidence type="ECO:0000256" key="1">
    <source>
        <dbReference type="SAM" id="SignalP"/>
    </source>
</evidence>
<dbReference type="PROSITE" id="PS51781">
    <property type="entry name" value="SH3B"/>
    <property type="match status" value="1"/>
</dbReference>
<evidence type="ECO:0000313" key="7">
    <source>
        <dbReference type="Proteomes" id="UP000484547"/>
    </source>
</evidence>
<keyword evidence="6" id="KW-1185">Reference proteome</keyword>
<evidence type="ECO:0000259" key="2">
    <source>
        <dbReference type="PROSITE" id="PS51781"/>
    </source>
</evidence>
<dbReference type="InterPro" id="IPR003646">
    <property type="entry name" value="SH3-like_bac-type"/>
</dbReference>
<dbReference type="Gene3D" id="2.30.30.40">
    <property type="entry name" value="SH3 Domains"/>
    <property type="match status" value="1"/>
</dbReference>
<dbReference type="EMBL" id="CBDS010000032">
    <property type="protein sequence ID" value="CDB45378.1"/>
    <property type="molecule type" value="Genomic_DNA"/>
</dbReference>
<dbReference type="HOGENOM" id="CLU_1106339_0_0_9"/>
<feature type="domain" description="SH3b" evidence="2">
    <location>
        <begin position="35"/>
        <end position="109"/>
    </location>
</feature>